<evidence type="ECO:0000256" key="3">
    <source>
        <dbReference type="ARBA" id="ARBA00022989"/>
    </source>
</evidence>
<evidence type="ECO:0000256" key="2">
    <source>
        <dbReference type="ARBA" id="ARBA00022692"/>
    </source>
</evidence>
<feature type="transmembrane region" description="Helical" evidence="5">
    <location>
        <begin position="152"/>
        <end position="174"/>
    </location>
</feature>
<dbReference type="EMBL" id="JAGPXC010000005">
    <property type="protein sequence ID" value="KAH6652887.1"/>
    <property type="molecule type" value="Genomic_DNA"/>
</dbReference>
<dbReference type="InterPro" id="IPR011701">
    <property type="entry name" value="MFS"/>
</dbReference>
<dbReference type="GO" id="GO:0016020">
    <property type="term" value="C:membrane"/>
    <property type="evidence" value="ECO:0007669"/>
    <property type="project" value="UniProtKB-SubCell"/>
</dbReference>
<feature type="transmembrane region" description="Helical" evidence="5">
    <location>
        <begin position="345"/>
        <end position="369"/>
    </location>
</feature>
<sequence>MAHENHDRWNSSTETFREDLDDVCLDENTKPTPLFLPPGSRPEVLSNVVHECLFIAIIAFAAASSVFLQRSMIVIAADINVSLNMSPAETAWINGTSGLMTGAFLVPFGHLADACPVLTRKYLLILSLTAFSLIVAFTSFSNTGIVVDIMTGLAGLACAATIPTAVGMLSLVYPEPSRRKNIVFSSFLMGNPLATIVGGLGTGGVASAFNWKATFIFLGILYALITILSWWIIPNVSESRSHEKIQEAQQFDLPSSFVLVSKSAPTFALALQRFDWTGLFFLVSGVLLFTVALTIGPEGPQPWKTPTVICLLIFGLLFLGTFVMWESSTKTPMIPPAVWENLNVILVNLSALTSAMAYYPTIFWITMFLQKVQNLNPFDVAVRLLPQALMGLCFSPLVGLIMHRISGTILLVAAASCSVCSNVLLVFLRTDSNYAALIFPSLLFSTIGMDWTMNVGSLYTLSSLPVEHHSIGASLLQTTMRLGLPMGLSVTTAVWSSFNGKTDEVMMPYTKTFITTAAFASLSLIVAPFIRIGRQGCTLRSVIKRERQVKEELVDHRPSKRWSYIETISSKSTTTSTKPELPPIRTMSFASEISLIQKNRNSSRDTAMSEPATPRIVWVVCEQCTASRRVTEPIGDPTKYFEDICLEKPNHDMIINGGRRFPLTVKNQNMNR</sequence>
<accession>A0A9P8UIM5</accession>
<organism evidence="7 8">
    <name type="scientific">Truncatella angustata</name>
    <dbReference type="NCBI Taxonomy" id="152316"/>
    <lineage>
        <taxon>Eukaryota</taxon>
        <taxon>Fungi</taxon>
        <taxon>Dikarya</taxon>
        <taxon>Ascomycota</taxon>
        <taxon>Pezizomycotina</taxon>
        <taxon>Sordariomycetes</taxon>
        <taxon>Xylariomycetidae</taxon>
        <taxon>Amphisphaeriales</taxon>
        <taxon>Sporocadaceae</taxon>
        <taxon>Truncatella</taxon>
    </lineage>
</organism>
<proteinExistence type="predicted"/>
<feature type="transmembrane region" description="Helical" evidence="5">
    <location>
        <begin position="215"/>
        <end position="233"/>
    </location>
</feature>
<comment type="subcellular location">
    <subcellularLocation>
        <location evidence="1">Membrane</location>
        <topology evidence="1">Multi-pass membrane protein</topology>
    </subcellularLocation>
</comment>
<name>A0A9P8UIM5_9PEZI</name>
<dbReference type="SUPFAM" id="SSF103473">
    <property type="entry name" value="MFS general substrate transporter"/>
    <property type="match status" value="1"/>
</dbReference>
<feature type="transmembrane region" description="Helical" evidence="5">
    <location>
        <begin position="122"/>
        <end position="140"/>
    </location>
</feature>
<dbReference type="GO" id="GO:0022857">
    <property type="term" value="F:transmembrane transporter activity"/>
    <property type="evidence" value="ECO:0007669"/>
    <property type="project" value="InterPro"/>
</dbReference>
<evidence type="ECO:0000259" key="6">
    <source>
        <dbReference type="PROSITE" id="PS50850"/>
    </source>
</evidence>
<feature type="transmembrane region" description="Helical" evidence="5">
    <location>
        <begin position="512"/>
        <end position="530"/>
    </location>
</feature>
<reference evidence="7" key="1">
    <citation type="journal article" date="2021" name="Nat. Commun.">
        <title>Genetic determinants of endophytism in the Arabidopsis root mycobiome.</title>
        <authorList>
            <person name="Mesny F."/>
            <person name="Miyauchi S."/>
            <person name="Thiergart T."/>
            <person name="Pickel B."/>
            <person name="Atanasova L."/>
            <person name="Karlsson M."/>
            <person name="Huettel B."/>
            <person name="Barry K.W."/>
            <person name="Haridas S."/>
            <person name="Chen C."/>
            <person name="Bauer D."/>
            <person name="Andreopoulos W."/>
            <person name="Pangilinan J."/>
            <person name="LaButti K."/>
            <person name="Riley R."/>
            <person name="Lipzen A."/>
            <person name="Clum A."/>
            <person name="Drula E."/>
            <person name="Henrissat B."/>
            <person name="Kohler A."/>
            <person name="Grigoriev I.V."/>
            <person name="Martin F.M."/>
            <person name="Hacquard S."/>
        </authorList>
    </citation>
    <scope>NUCLEOTIDE SEQUENCE</scope>
    <source>
        <strain evidence="7">MPI-SDFR-AT-0073</strain>
    </source>
</reference>
<evidence type="ECO:0000256" key="5">
    <source>
        <dbReference type="SAM" id="Phobius"/>
    </source>
</evidence>
<feature type="transmembrane region" description="Helical" evidence="5">
    <location>
        <begin position="408"/>
        <end position="427"/>
    </location>
</feature>
<comment type="caution">
    <text evidence="7">The sequence shown here is derived from an EMBL/GenBank/DDBJ whole genome shotgun (WGS) entry which is preliminary data.</text>
</comment>
<evidence type="ECO:0000256" key="1">
    <source>
        <dbReference type="ARBA" id="ARBA00004141"/>
    </source>
</evidence>
<dbReference type="Gene3D" id="1.20.1250.20">
    <property type="entry name" value="MFS general substrate transporter like domains"/>
    <property type="match status" value="2"/>
</dbReference>
<dbReference type="Pfam" id="PF07690">
    <property type="entry name" value="MFS_1"/>
    <property type="match status" value="1"/>
</dbReference>
<dbReference type="InterPro" id="IPR020846">
    <property type="entry name" value="MFS_dom"/>
</dbReference>
<keyword evidence="8" id="KW-1185">Reference proteome</keyword>
<feature type="transmembrane region" description="Helical" evidence="5">
    <location>
        <begin position="434"/>
        <end position="453"/>
    </location>
</feature>
<dbReference type="PANTHER" id="PTHR42718">
    <property type="entry name" value="MAJOR FACILITATOR SUPERFAMILY MULTIDRUG TRANSPORTER MFSC"/>
    <property type="match status" value="1"/>
</dbReference>
<feature type="transmembrane region" description="Helical" evidence="5">
    <location>
        <begin position="308"/>
        <end position="325"/>
    </location>
</feature>
<evidence type="ECO:0000313" key="8">
    <source>
        <dbReference type="Proteomes" id="UP000758603"/>
    </source>
</evidence>
<dbReference type="PANTHER" id="PTHR42718:SF23">
    <property type="entry name" value="MAJOR FACILITATOR SUPERFAMILY (MFS) PROFILE DOMAIN-CONTAINING PROTEIN"/>
    <property type="match status" value="1"/>
</dbReference>
<dbReference type="GeneID" id="70134820"/>
<evidence type="ECO:0000313" key="7">
    <source>
        <dbReference type="EMBL" id="KAH6652887.1"/>
    </source>
</evidence>
<feature type="transmembrane region" description="Helical" evidence="5">
    <location>
        <begin position="48"/>
        <end position="68"/>
    </location>
</feature>
<gene>
    <name evidence="7" type="ORF">BKA67DRAFT_646892</name>
</gene>
<evidence type="ECO:0000256" key="4">
    <source>
        <dbReference type="ARBA" id="ARBA00023136"/>
    </source>
</evidence>
<dbReference type="Proteomes" id="UP000758603">
    <property type="component" value="Unassembled WGS sequence"/>
</dbReference>
<keyword evidence="3 5" id="KW-1133">Transmembrane helix</keyword>
<protein>
    <submittedName>
        <fullName evidence="7">Major facilitator superfamily domain-containing protein</fullName>
    </submittedName>
</protein>
<feature type="transmembrane region" description="Helical" evidence="5">
    <location>
        <begin position="186"/>
        <end position="209"/>
    </location>
</feature>
<keyword evidence="2 5" id="KW-0812">Transmembrane</keyword>
<dbReference type="InterPro" id="IPR036259">
    <property type="entry name" value="MFS_trans_sf"/>
</dbReference>
<keyword evidence="4 5" id="KW-0472">Membrane</keyword>
<dbReference type="OrthoDB" id="2130629at2759"/>
<feature type="domain" description="Major facilitator superfamily (MFS) profile" evidence="6">
    <location>
        <begin position="51"/>
        <end position="535"/>
    </location>
</feature>
<dbReference type="PROSITE" id="PS50850">
    <property type="entry name" value="MFS"/>
    <property type="match status" value="1"/>
</dbReference>
<feature type="transmembrane region" description="Helical" evidence="5">
    <location>
        <begin position="277"/>
        <end position="296"/>
    </location>
</feature>
<dbReference type="AlphaFoldDB" id="A0A9P8UIM5"/>
<dbReference type="RefSeq" id="XP_045957164.1">
    <property type="nucleotide sequence ID" value="XM_046105929.1"/>
</dbReference>